<keyword evidence="1" id="KW-0175">Coiled coil</keyword>
<dbReference type="Proteomes" id="UP000620104">
    <property type="component" value="Unassembled WGS sequence"/>
</dbReference>
<dbReference type="PANTHER" id="PTHR23159:SF60">
    <property type="entry name" value="SPINDLE ASSEMBLY ABNORMAL PROTEIN 4"/>
    <property type="match status" value="1"/>
</dbReference>
<gene>
    <name evidence="3" type="ORF">NliqN6_3881</name>
</gene>
<proteinExistence type="predicted"/>
<feature type="region of interest" description="Disordered" evidence="2">
    <location>
        <begin position="411"/>
        <end position="434"/>
    </location>
</feature>
<feature type="compositionally biased region" description="Basic and acidic residues" evidence="2">
    <location>
        <begin position="412"/>
        <end position="427"/>
    </location>
</feature>
<protein>
    <submittedName>
        <fullName evidence="3">Uncharacterized protein</fullName>
    </submittedName>
</protein>
<evidence type="ECO:0000256" key="1">
    <source>
        <dbReference type="SAM" id="Coils"/>
    </source>
</evidence>
<dbReference type="OrthoDB" id="10255522at2759"/>
<evidence type="ECO:0000256" key="2">
    <source>
        <dbReference type="SAM" id="MobiDB-lite"/>
    </source>
</evidence>
<keyword evidence="4" id="KW-1185">Reference proteome</keyword>
<evidence type="ECO:0000313" key="3">
    <source>
        <dbReference type="EMBL" id="GHJ87479.1"/>
    </source>
</evidence>
<feature type="coiled-coil region" evidence="1">
    <location>
        <begin position="726"/>
        <end position="877"/>
    </location>
</feature>
<accession>A0A8H3TUU2</accession>
<sequence length="1207" mass="137850">MSRRAPSQRGEFHQTRKKPVHEIDIDNRPRWPEEDDWDPQIYEGDLPLPDDGDISALFDLAPDDQYHQALLWLAHLSEQDVTDEEEVVRATVVWRTWNYFCERRLWHGRYPSEFEFVVAHPSLYQYVYETLKWYAKEAVPYLADRDGTIDIITGAAKKAVKKCDVLERALGPYWIHEVLLYGNPWHQRNGIVLLYGLVDLVGKVGRDRVLDGIRYATAVKLVYGRLYSLEHARPRERARLAGHRHLDGFVDMPRTLHGFQALSETQLNAIRDTRFLMHSDFPDVEAFCDLSESGRTEWLANHSEEDVLAYQSQQSLPGPIPVDVDAVHPYDLAIPSAEQSSGRQSRNRSAGPIEQDDHFDPQGLDMGNRELSEEMPVAQDDRRQARDAEWQAERERLLERLQEYETLAAQLQRDRRDDEKALEEARQQMDQQEEQLKALEASAARDLEMAKRELSAEREQVQTLRQSVAAGINQRRELCTRLHDSESARESLARQVRESEGQVSRLRNDTQEQMDISKTTIESLEANVQELKDELAKAVQARQDETRRFDEDLDDAVRARQDDNRRFDEERDALQVQLTSLHDDVAVQSAELVTLNANLDAAKSLVPDLTATLEQHAKEALDKSRQVEALKTQNLELTKRMVETTTARRLDREEVERQQRAWATLQQAYTAQAQELESARNQSSDLIRRLSTKLEDIATNERHKDREVGFLRAQHVDIVQESMSAREVTLRECAELRKDVQRLTQELKNKSDAYEAESKTAAKTGQELSREMAEKTRLQKEVADLTDESNRMQRAAAATGHELDDLRVQFTQATARIAEHERQIQHANHRHAASTQRQYNHVLRARQEAKDEWNRERQELTDRLRVVEQREKALMDQLIQGTSPLDMSAFSILDDLPPPFRGNAFAFNVTPRPTSNLERLREALPGKEVHVSVDSNGTTISANAPAIEGGITLRSKRMDHVLCMYLGKSIYSRQLLAALRGRVNWNGLSREVMGESASNDNMATFYKSGKTARALIQALRQAAPSAEASRPKNSLLGMWVMRPAEPPQDVLSRALSTLTASFEHVTGTSPIRKMRIHAVGCYVIVRLGLCIVVIGHQNAIPAVEIAYVGDACYIPPHRHVTIYGLGKVDIELQPCVLIESWQELCVPPMHLSLQLGWLAAAISVWIQQGKIRKPEYGDRQIDDVLQVLVLHTDDRIVHDALQAVQRR</sequence>
<feature type="region of interest" description="Disordered" evidence="2">
    <location>
        <begin position="1"/>
        <end position="36"/>
    </location>
</feature>
<feature type="compositionally biased region" description="Polar residues" evidence="2">
    <location>
        <begin position="337"/>
        <end position="348"/>
    </location>
</feature>
<dbReference type="EMBL" id="BLZA01000021">
    <property type="protein sequence ID" value="GHJ87479.1"/>
    <property type="molecule type" value="Genomic_DNA"/>
</dbReference>
<feature type="region of interest" description="Disordered" evidence="2">
    <location>
        <begin position="335"/>
        <end position="367"/>
    </location>
</feature>
<dbReference type="PANTHER" id="PTHR23159">
    <property type="entry name" value="CENTROSOMAL PROTEIN 2"/>
    <property type="match status" value="1"/>
</dbReference>
<evidence type="ECO:0000313" key="4">
    <source>
        <dbReference type="Proteomes" id="UP000620104"/>
    </source>
</evidence>
<reference evidence="3" key="1">
    <citation type="submission" date="2020-07" db="EMBL/GenBank/DDBJ databases">
        <title>Draft Genome Sequence of a Deep-Sea Yeast, Naganishia (Cryptococcus) liquefaciens strain N6.</title>
        <authorList>
            <person name="Han Y.W."/>
            <person name="Kajitani R."/>
            <person name="Morimoto H."/>
            <person name="Parhat M."/>
            <person name="Tsubouchi H."/>
            <person name="Bakenova O."/>
            <person name="Ogata M."/>
            <person name="Argunhan B."/>
            <person name="Aoki R."/>
            <person name="Kajiwara S."/>
            <person name="Itoh T."/>
            <person name="Iwasaki H."/>
        </authorList>
    </citation>
    <scope>NUCLEOTIDE SEQUENCE</scope>
    <source>
        <strain evidence="3">N6</strain>
    </source>
</reference>
<name>A0A8H3TUU2_9TREE</name>
<organism evidence="3 4">
    <name type="scientific">Naganishia liquefaciens</name>
    <dbReference type="NCBI Taxonomy" id="104408"/>
    <lineage>
        <taxon>Eukaryota</taxon>
        <taxon>Fungi</taxon>
        <taxon>Dikarya</taxon>
        <taxon>Basidiomycota</taxon>
        <taxon>Agaricomycotina</taxon>
        <taxon>Tremellomycetes</taxon>
        <taxon>Filobasidiales</taxon>
        <taxon>Filobasidiaceae</taxon>
        <taxon>Naganishia</taxon>
    </lineage>
</organism>
<comment type="caution">
    <text evidence="3">The sequence shown here is derived from an EMBL/GenBank/DDBJ whole genome shotgun (WGS) entry which is preliminary data.</text>
</comment>
<dbReference type="AlphaFoldDB" id="A0A8H3TUU2"/>
<feature type="compositionally biased region" description="Basic and acidic residues" evidence="2">
    <location>
        <begin position="10"/>
        <end position="32"/>
    </location>
</feature>